<protein>
    <submittedName>
        <fullName evidence="9">Uncharacterized protein</fullName>
    </submittedName>
</protein>
<dbReference type="GO" id="GO:0010041">
    <property type="term" value="P:response to iron(III) ion"/>
    <property type="evidence" value="ECO:0007669"/>
    <property type="project" value="TreeGrafter"/>
</dbReference>
<organism evidence="9 10">
    <name type="scientific">Candidatus Sulfotelmatobacter kueseliae</name>
    <dbReference type="NCBI Taxonomy" id="2042962"/>
    <lineage>
        <taxon>Bacteria</taxon>
        <taxon>Pseudomonadati</taxon>
        <taxon>Acidobacteriota</taxon>
        <taxon>Terriglobia</taxon>
        <taxon>Terriglobales</taxon>
        <taxon>Candidatus Korobacteraceae</taxon>
        <taxon>Candidatus Sulfotelmatobacter</taxon>
    </lineage>
</organism>
<evidence type="ECO:0000256" key="5">
    <source>
        <dbReference type="ARBA" id="ARBA00022692"/>
    </source>
</evidence>
<evidence type="ECO:0000256" key="2">
    <source>
        <dbReference type="ARBA" id="ARBA00022475"/>
    </source>
</evidence>
<evidence type="ECO:0000256" key="7">
    <source>
        <dbReference type="ARBA" id="ARBA00023136"/>
    </source>
</evidence>
<accession>A0A2U3KVB5</accession>
<comment type="subcellular location">
    <subcellularLocation>
        <location evidence="1">Cell membrane</location>
        <topology evidence="1">Multi-pass membrane protein</topology>
    </subcellularLocation>
</comment>
<feature type="transmembrane region" description="Helical" evidence="8">
    <location>
        <begin position="357"/>
        <end position="379"/>
    </location>
</feature>
<dbReference type="InterPro" id="IPR050297">
    <property type="entry name" value="LipidA_mod_glycosyltrf_83"/>
</dbReference>
<feature type="transmembrane region" description="Helical" evidence="8">
    <location>
        <begin position="124"/>
        <end position="143"/>
    </location>
</feature>
<dbReference type="GO" id="GO:0005886">
    <property type="term" value="C:plasma membrane"/>
    <property type="evidence" value="ECO:0007669"/>
    <property type="project" value="UniProtKB-SubCell"/>
</dbReference>
<keyword evidence="5 8" id="KW-0812">Transmembrane</keyword>
<keyword evidence="4" id="KW-0808">Transferase</keyword>
<evidence type="ECO:0000256" key="3">
    <source>
        <dbReference type="ARBA" id="ARBA00022676"/>
    </source>
</evidence>
<evidence type="ECO:0000313" key="10">
    <source>
        <dbReference type="Proteomes" id="UP000238701"/>
    </source>
</evidence>
<evidence type="ECO:0000256" key="8">
    <source>
        <dbReference type="SAM" id="Phobius"/>
    </source>
</evidence>
<reference evidence="10" key="1">
    <citation type="submission" date="2018-02" db="EMBL/GenBank/DDBJ databases">
        <authorList>
            <person name="Hausmann B."/>
        </authorList>
    </citation>
    <scope>NUCLEOTIDE SEQUENCE [LARGE SCALE GENOMIC DNA]</scope>
    <source>
        <strain evidence="10">Peat soil MAG SbA1</strain>
    </source>
</reference>
<feature type="transmembrane region" description="Helical" evidence="8">
    <location>
        <begin position="28"/>
        <end position="52"/>
    </location>
</feature>
<feature type="transmembrane region" description="Helical" evidence="8">
    <location>
        <begin position="308"/>
        <end position="326"/>
    </location>
</feature>
<dbReference type="Proteomes" id="UP000238701">
    <property type="component" value="Unassembled WGS sequence"/>
</dbReference>
<dbReference type="GO" id="GO:0016763">
    <property type="term" value="F:pentosyltransferase activity"/>
    <property type="evidence" value="ECO:0007669"/>
    <property type="project" value="TreeGrafter"/>
</dbReference>
<dbReference type="PANTHER" id="PTHR33908">
    <property type="entry name" value="MANNOSYLTRANSFERASE YKCB-RELATED"/>
    <property type="match status" value="1"/>
</dbReference>
<dbReference type="EMBL" id="OMOD01000144">
    <property type="protein sequence ID" value="SPF43605.1"/>
    <property type="molecule type" value="Genomic_DNA"/>
</dbReference>
<feature type="transmembrane region" description="Helical" evidence="8">
    <location>
        <begin position="97"/>
        <end position="118"/>
    </location>
</feature>
<keyword evidence="6 8" id="KW-1133">Transmembrane helix</keyword>
<evidence type="ECO:0000256" key="6">
    <source>
        <dbReference type="ARBA" id="ARBA00022989"/>
    </source>
</evidence>
<keyword evidence="2" id="KW-1003">Cell membrane</keyword>
<sequence>MSPPELATKQSAGTLPLLSKPARFAHRLTILLLLGAGTALRFVCLTSKPFWFDECFSAEAARIGWPSFLHLLWWREANMSLYYLLLRIWLRFGQSEFFIRSLSVLIAAATIPAVYWLAELLYDRRAAVIAAALLTFNAYSVRYAQEARSYALFLLLATLSSGFFIAHIRQPGRRNRLGYILISILATYAHLYALLLVAAHWLALRGLGRAPESADQSSAPADLRRAWRTIGLAALPLLIFLAKTGAGPIRWIPRPGIHDLLRFFENLAGSASWPLPAIYAVCCLAAVAPLGSRLWARNQRWQIWRVQFLLVWLLFPVLLTVLLSFARPVFLARYMIFCLPALLILVAAGLARLGKAWMLAAVLAGILLCCSQGILFVYGHDFDHERDASGSATYYILDHSEAGDGIIFHIAETRVPYEFFRLVRAGENTASPDFTSPLGPEILFPRHGAGLDYRDFTGKPAEDFLRSVAPTHARLWVMLMYNETPAAVPDPTTAMMNRALPEFFPKVQRWQFARVEVRLYSR</sequence>
<dbReference type="OrthoDB" id="142609at2"/>
<evidence type="ECO:0000256" key="1">
    <source>
        <dbReference type="ARBA" id="ARBA00004651"/>
    </source>
</evidence>
<feature type="transmembrane region" description="Helical" evidence="8">
    <location>
        <begin position="180"/>
        <end position="204"/>
    </location>
</feature>
<feature type="transmembrane region" description="Helical" evidence="8">
    <location>
        <begin position="150"/>
        <end position="168"/>
    </location>
</feature>
<dbReference type="AlphaFoldDB" id="A0A2U3KVB5"/>
<dbReference type="PANTHER" id="PTHR33908:SF3">
    <property type="entry name" value="UNDECAPRENYL PHOSPHATE-ALPHA-4-AMINO-4-DEOXY-L-ARABINOSE ARABINOSYL TRANSFERASE"/>
    <property type="match status" value="1"/>
</dbReference>
<name>A0A2U3KVB5_9BACT</name>
<dbReference type="GO" id="GO:0009103">
    <property type="term" value="P:lipopolysaccharide biosynthetic process"/>
    <property type="evidence" value="ECO:0007669"/>
    <property type="project" value="UniProtKB-ARBA"/>
</dbReference>
<feature type="transmembrane region" description="Helical" evidence="8">
    <location>
        <begin position="225"/>
        <end position="242"/>
    </location>
</feature>
<feature type="transmembrane region" description="Helical" evidence="8">
    <location>
        <begin position="277"/>
        <end position="296"/>
    </location>
</feature>
<feature type="transmembrane region" description="Helical" evidence="8">
    <location>
        <begin position="332"/>
        <end position="350"/>
    </location>
</feature>
<keyword evidence="7 8" id="KW-0472">Membrane</keyword>
<gene>
    <name evidence="9" type="ORF">SBA1_50057</name>
</gene>
<evidence type="ECO:0000313" key="9">
    <source>
        <dbReference type="EMBL" id="SPF43605.1"/>
    </source>
</evidence>
<proteinExistence type="predicted"/>
<keyword evidence="3" id="KW-0328">Glycosyltransferase</keyword>
<evidence type="ECO:0000256" key="4">
    <source>
        <dbReference type="ARBA" id="ARBA00022679"/>
    </source>
</evidence>